<evidence type="ECO:0000313" key="1">
    <source>
        <dbReference type="EMBL" id="KAK2564646.1"/>
    </source>
</evidence>
<sequence>MNIAAKYKILNKSGRNLRKIGYQLKHVNRIASTFICSLGDEKLRPCSQSKALPTHTEASQEQAMDSQQRAEITIPLLLF</sequence>
<protein>
    <submittedName>
        <fullName evidence="1">Uncharacterized protein</fullName>
    </submittedName>
</protein>
<reference evidence="1" key="1">
    <citation type="journal article" date="2023" name="G3 (Bethesda)">
        <title>Whole genome assembly and annotation of the endangered Caribbean coral Acropora cervicornis.</title>
        <authorList>
            <person name="Selwyn J.D."/>
            <person name="Vollmer S.V."/>
        </authorList>
    </citation>
    <scope>NUCLEOTIDE SEQUENCE</scope>
    <source>
        <strain evidence="1">K2</strain>
    </source>
</reference>
<name>A0AAD9V7Y8_ACRCE</name>
<keyword evidence="2" id="KW-1185">Reference proteome</keyword>
<comment type="caution">
    <text evidence="1">The sequence shown here is derived from an EMBL/GenBank/DDBJ whole genome shotgun (WGS) entry which is preliminary data.</text>
</comment>
<organism evidence="1 2">
    <name type="scientific">Acropora cervicornis</name>
    <name type="common">Staghorn coral</name>
    <dbReference type="NCBI Taxonomy" id="6130"/>
    <lineage>
        <taxon>Eukaryota</taxon>
        <taxon>Metazoa</taxon>
        <taxon>Cnidaria</taxon>
        <taxon>Anthozoa</taxon>
        <taxon>Hexacorallia</taxon>
        <taxon>Scleractinia</taxon>
        <taxon>Astrocoeniina</taxon>
        <taxon>Acroporidae</taxon>
        <taxon>Acropora</taxon>
    </lineage>
</organism>
<dbReference type="AlphaFoldDB" id="A0AAD9V7Y8"/>
<reference evidence="1" key="2">
    <citation type="journal article" date="2023" name="Science">
        <title>Genomic signatures of disease resistance in endangered staghorn corals.</title>
        <authorList>
            <person name="Vollmer S.V."/>
            <person name="Selwyn J.D."/>
            <person name="Despard B.A."/>
            <person name="Roesel C.L."/>
        </authorList>
    </citation>
    <scope>NUCLEOTIDE SEQUENCE</scope>
    <source>
        <strain evidence="1">K2</strain>
    </source>
</reference>
<dbReference type="EMBL" id="JARQWQ010000022">
    <property type="protein sequence ID" value="KAK2564646.1"/>
    <property type="molecule type" value="Genomic_DNA"/>
</dbReference>
<dbReference type="Proteomes" id="UP001249851">
    <property type="component" value="Unassembled WGS sequence"/>
</dbReference>
<proteinExistence type="predicted"/>
<accession>A0AAD9V7Y8</accession>
<gene>
    <name evidence="1" type="ORF">P5673_012123</name>
</gene>
<evidence type="ECO:0000313" key="2">
    <source>
        <dbReference type="Proteomes" id="UP001249851"/>
    </source>
</evidence>